<keyword evidence="3" id="KW-0805">Transcription regulation</keyword>
<accession>A0A0N0Z6R0</accession>
<proteinExistence type="predicted"/>
<dbReference type="RefSeq" id="WP_047255486.1">
    <property type="nucleotide sequence ID" value="NZ_CAWMUS010000026.1"/>
</dbReference>
<comment type="subcellular location">
    <subcellularLocation>
        <location evidence="1">Cytoplasm</location>
    </subcellularLocation>
</comment>
<organism evidence="8 9">
    <name type="scientific">Moellerella wisconsensis ATCC 35017</name>
    <dbReference type="NCBI Taxonomy" id="1354267"/>
    <lineage>
        <taxon>Bacteria</taxon>
        <taxon>Pseudomonadati</taxon>
        <taxon>Pseudomonadota</taxon>
        <taxon>Gammaproteobacteria</taxon>
        <taxon>Enterobacterales</taxon>
        <taxon>Morganellaceae</taxon>
        <taxon>Moellerella</taxon>
    </lineage>
</organism>
<evidence type="ECO:0000256" key="5">
    <source>
        <dbReference type="ARBA" id="ARBA00023159"/>
    </source>
</evidence>
<dbReference type="GeneID" id="79716611"/>
<name>A0A0N0Z6R0_9GAMM</name>
<sequence>MNLQLHLGRVKWFDQQQGYGFISPSNGGDDIYVTRKSIANTKIKSLMEGQNVEFSVTRGSTGITAADVIAF</sequence>
<dbReference type="SUPFAM" id="SSF50249">
    <property type="entry name" value="Nucleic acid-binding proteins"/>
    <property type="match status" value="1"/>
</dbReference>
<dbReference type="InterPro" id="IPR002059">
    <property type="entry name" value="CSP_DNA-bd"/>
</dbReference>
<dbReference type="PROSITE" id="PS51857">
    <property type="entry name" value="CSD_2"/>
    <property type="match status" value="1"/>
</dbReference>
<keyword evidence="6" id="KW-0804">Transcription</keyword>
<dbReference type="CDD" id="cd04458">
    <property type="entry name" value="CSP_CDS"/>
    <property type="match status" value="1"/>
</dbReference>
<evidence type="ECO:0000256" key="6">
    <source>
        <dbReference type="ARBA" id="ARBA00023163"/>
    </source>
</evidence>
<evidence type="ECO:0000256" key="1">
    <source>
        <dbReference type="ARBA" id="ARBA00004496"/>
    </source>
</evidence>
<feature type="domain" description="CSD" evidence="7">
    <location>
        <begin position="5"/>
        <end position="70"/>
    </location>
</feature>
<dbReference type="PRINTS" id="PR00050">
    <property type="entry name" value="COLDSHOCK"/>
</dbReference>
<dbReference type="OrthoDB" id="3695885at2"/>
<keyword evidence="4" id="KW-0238">DNA-binding</keyword>
<dbReference type="PIRSF" id="PIRSF002599">
    <property type="entry name" value="Cold_shock_A"/>
    <property type="match status" value="1"/>
</dbReference>
<dbReference type="GO" id="GO:0003677">
    <property type="term" value="F:DNA binding"/>
    <property type="evidence" value="ECO:0007669"/>
    <property type="project" value="UniProtKB-KW"/>
</dbReference>
<dbReference type="InterPro" id="IPR012156">
    <property type="entry name" value="Cold_shock_CspA"/>
</dbReference>
<reference evidence="8 9" key="1">
    <citation type="submission" date="2015-07" db="EMBL/GenBank/DDBJ databases">
        <title>ATOL: Assembling a taxonomically balanced genome-scale reconstruction of the evolutionary history of the Enterobacteriaceae.</title>
        <authorList>
            <person name="Plunkett G.III."/>
            <person name="Neeno-Eckwall E.C."/>
            <person name="Glasner J.D."/>
            <person name="Perna N.T."/>
        </authorList>
    </citation>
    <scope>NUCLEOTIDE SEQUENCE [LARGE SCALE GENOMIC DNA]</scope>
    <source>
        <strain evidence="8 9">ATCC 35017</strain>
    </source>
</reference>
<dbReference type="InterPro" id="IPR012340">
    <property type="entry name" value="NA-bd_OB-fold"/>
</dbReference>
<gene>
    <name evidence="8" type="ORF">M992_2452</name>
</gene>
<evidence type="ECO:0000313" key="9">
    <source>
        <dbReference type="Proteomes" id="UP000053226"/>
    </source>
</evidence>
<evidence type="ECO:0000256" key="4">
    <source>
        <dbReference type="ARBA" id="ARBA00023125"/>
    </source>
</evidence>
<dbReference type="PANTHER" id="PTHR46565:SF20">
    <property type="entry name" value="COLD SHOCK DOMAIN-CONTAINING PROTEIN 4"/>
    <property type="match status" value="1"/>
</dbReference>
<dbReference type="InterPro" id="IPR011129">
    <property type="entry name" value="CSD"/>
</dbReference>
<dbReference type="PANTHER" id="PTHR46565">
    <property type="entry name" value="COLD SHOCK DOMAIN PROTEIN 2"/>
    <property type="match status" value="1"/>
</dbReference>
<evidence type="ECO:0000259" key="7">
    <source>
        <dbReference type="PROSITE" id="PS51857"/>
    </source>
</evidence>
<keyword evidence="5" id="KW-0010">Activator</keyword>
<evidence type="ECO:0000256" key="2">
    <source>
        <dbReference type="ARBA" id="ARBA00022490"/>
    </source>
</evidence>
<dbReference type="Proteomes" id="UP000053226">
    <property type="component" value="Unassembled WGS sequence"/>
</dbReference>
<dbReference type="Gene3D" id="2.40.50.140">
    <property type="entry name" value="Nucleic acid-binding proteins"/>
    <property type="match status" value="1"/>
</dbReference>
<keyword evidence="2" id="KW-0963">Cytoplasm</keyword>
<dbReference type="EMBL" id="LGAA01000026">
    <property type="protein sequence ID" value="KPD01909.1"/>
    <property type="molecule type" value="Genomic_DNA"/>
</dbReference>
<keyword evidence="9" id="KW-1185">Reference proteome</keyword>
<dbReference type="SMART" id="SM00357">
    <property type="entry name" value="CSP"/>
    <property type="match status" value="1"/>
</dbReference>
<protein>
    <submittedName>
        <fullName evidence="8">Cold shock protein</fullName>
    </submittedName>
</protein>
<evidence type="ECO:0000256" key="3">
    <source>
        <dbReference type="ARBA" id="ARBA00023015"/>
    </source>
</evidence>
<comment type="caution">
    <text evidence="8">The sequence shown here is derived from an EMBL/GenBank/DDBJ whole genome shotgun (WGS) entry which is preliminary data.</text>
</comment>
<evidence type="ECO:0000313" key="8">
    <source>
        <dbReference type="EMBL" id="KPD01909.1"/>
    </source>
</evidence>
<dbReference type="AlphaFoldDB" id="A0A0N0Z6R0"/>
<dbReference type="Pfam" id="PF00313">
    <property type="entry name" value="CSD"/>
    <property type="match status" value="1"/>
</dbReference>
<dbReference type="GO" id="GO:0005829">
    <property type="term" value="C:cytosol"/>
    <property type="evidence" value="ECO:0007669"/>
    <property type="project" value="UniProtKB-ARBA"/>
</dbReference>